<accession>A0ABV5AVE7</accession>
<feature type="transmembrane region" description="Helical" evidence="2">
    <location>
        <begin position="82"/>
        <end position="101"/>
    </location>
</feature>
<comment type="caution">
    <text evidence="3">The sequence shown here is derived from an EMBL/GenBank/DDBJ whole genome shotgun (WGS) entry which is preliminary data.</text>
</comment>
<feature type="region of interest" description="Disordered" evidence="1">
    <location>
        <begin position="446"/>
        <end position="476"/>
    </location>
</feature>
<feature type="transmembrane region" description="Helical" evidence="2">
    <location>
        <begin position="355"/>
        <end position="376"/>
    </location>
</feature>
<dbReference type="InterPro" id="IPR058112">
    <property type="entry name" value="CD3337_EF1877-like"/>
</dbReference>
<dbReference type="NCBIfam" id="NF046089">
    <property type="entry name" value="CD3337_EF1877"/>
    <property type="match status" value="1"/>
</dbReference>
<dbReference type="Proteomes" id="UP001580346">
    <property type="component" value="Unassembled WGS sequence"/>
</dbReference>
<dbReference type="EMBL" id="JBHHMI010000013">
    <property type="protein sequence ID" value="MFB5268168.1"/>
    <property type="molecule type" value="Genomic_DNA"/>
</dbReference>
<feature type="transmembrane region" description="Helical" evidence="2">
    <location>
        <begin position="388"/>
        <end position="406"/>
    </location>
</feature>
<reference evidence="3 4" key="1">
    <citation type="submission" date="2024-09" db="EMBL/GenBank/DDBJ databases">
        <title>Paenibacillus zeirhizospherea sp. nov., isolated from surface of the maize (Zea mays) roots in a horticulture field, Hungary.</title>
        <authorList>
            <person name="Marton D."/>
            <person name="Farkas M."/>
            <person name="Bedics A."/>
            <person name="Toth E."/>
            <person name="Tancsics A."/>
            <person name="Boka K."/>
            <person name="Maroti G."/>
            <person name="Kriszt B."/>
            <person name="Cserhati M."/>
        </authorList>
    </citation>
    <scope>NUCLEOTIDE SEQUENCE [LARGE SCALE GENOMIC DNA]</scope>
    <source>
        <strain evidence="3 4">KCTC 33519</strain>
    </source>
</reference>
<keyword evidence="4" id="KW-1185">Reference proteome</keyword>
<evidence type="ECO:0000256" key="1">
    <source>
        <dbReference type="SAM" id="MobiDB-lite"/>
    </source>
</evidence>
<feature type="transmembrane region" description="Helical" evidence="2">
    <location>
        <begin position="291"/>
        <end position="311"/>
    </location>
</feature>
<feature type="transmembrane region" description="Helical" evidence="2">
    <location>
        <begin position="140"/>
        <end position="161"/>
    </location>
</feature>
<sequence length="958" mass="106564">MIRRHRLLQSRSAFIVICFILLLSLFVPAAASASSIGKMLPSDGSSSNYNDYPLDHYSVETHSPERGMFEIVDKAKDATNSFWDVVISILFLIHVFIAKTFTFIAQEAFAFSYFNLLIDTVSNVIKNVTGISFGNWGTGLWGSFLPIFIEVMIIYICYLLLRSRLLDVFSQIVSFTVVLVLIMAFFVFLGDTLKYINNAVGDINQAAYSTVTTGSYSGNSKSSMTQLSTEVWKQVVIRPYSMLQFDTDQVDASTLSSVLSHAPGTDERDAALEAAAQKYPGVQTGRVPGKFLLLFVNAFLSGFILALYIYLSVMTIWTRMLSIVRSAKTTITLFLALLPGKGVGMSVIQQQIGGVLIAAGSTLLYMLFLSFALVLGQGLYTAVFNVTHNWFAAMGFQVLLLCALLWEVRKRNGNFRNPFSKKDYSSSEKSKKPSIVSRTYKRRSGNDLYNRTLGKPSLLGHANMKTNGVPKRFNPSVLQDGGRNINDAVANSMMLRYQREKDAAEKLSLETGAPLVYSPFVEQVHNNLQNGVKNPFRGLDKDWNKESERLSAVKKAGGNLKDAVLTQGLQPHMNDEQAAETMFRNEASINQARTFMSERPKEAMLQIRNAKKFVRNEQMEQSVDRFAFDQLYSRYNKERKDSVNVAKKTGEPIKDTPFVEKMNERFQHAGLHTAAEIKAAMNDKSKRADLMIHFNGMEEFQQTKDKLYSANEKYRKATGEDQSSASSAAATTQRDVKESSPFKVNQPAEPSRVASIKKLISAGTTAATSNDRATQISSLAKMVGASATLYSQGKEDTSRAGSLIRIISNVDTVLDTKQTKAARAEGFRNLISLDDLKNLKVSKTVHVEPKAELKVDQVKFSNSELKTKIDKAYAVLKDVMAQDQSSSETLNVGSEQKLVVRRNISTDITESLNQQHTHKVISDTAKIAPMTQSNRDMVQSLIQTAILARKNQNPPEDQ</sequence>
<gene>
    <name evidence="3" type="ORF">ACE41H_15475</name>
</gene>
<protein>
    <submittedName>
        <fullName evidence="3">CD3337/EF1877 family mobilome membrane protein</fullName>
    </submittedName>
</protein>
<keyword evidence="2" id="KW-1133">Transmembrane helix</keyword>
<organism evidence="3 4">
    <name type="scientific">Paenibacillus enshidis</name>
    <dbReference type="NCBI Taxonomy" id="1458439"/>
    <lineage>
        <taxon>Bacteria</taxon>
        <taxon>Bacillati</taxon>
        <taxon>Bacillota</taxon>
        <taxon>Bacilli</taxon>
        <taxon>Bacillales</taxon>
        <taxon>Paenibacillaceae</taxon>
        <taxon>Paenibacillus</taxon>
    </lineage>
</organism>
<keyword evidence="2" id="KW-0472">Membrane</keyword>
<feature type="region of interest" description="Disordered" evidence="1">
    <location>
        <begin position="714"/>
        <end position="750"/>
    </location>
</feature>
<evidence type="ECO:0000313" key="4">
    <source>
        <dbReference type="Proteomes" id="UP001580346"/>
    </source>
</evidence>
<feature type="transmembrane region" description="Helical" evidence="2">
    <location>
        <begin position="168"/>
        <end position="189"/>
    </location>
</feature>
<proteinExistence type="predicted"/>
<evidence type="ECO:0000313" key="3">
    <source>
        <dbReference type="EMBL" id="MFB5268168.1"/>
    </source>
</evidence>
<name>A0ABV5AVE7_9BACL</name>
<dbReference type="RefSeq" id="WP_375356321.1">
    <property type="nucleotide sequence ID" value="NZ_JBHHMI010000013.1"/>
</dbReference>
<evidence type="ECO:0000256" key="2">
    <source>
        <dbReference type="SAM" id="Phobius"/>
    </source>
</evidence>
<feature type="transmembrane region" description="Helical" evidence="2">
    <location>
        <begin position="113"/>
        <end position="134"/>
    </location>
</feature>
<keyword evidence="2" id="KW-0812">Transmembrane</keyword>